<dbReference type="Gene3D" id="3.30.420.10">
    <property type="entry name" value="Ribonuclease H-like superfamily/Ribonuclease H"/>
    <property type="match status" value="1"/>
</dbReference>
<dbReference type="EMBL" id="QRIS01000011">
    <property type="protein sequence ID" value="RHG84722.1"/>
    <property type="molecule type" value="Genomic_DNA"/>
</dbReference>
<dbReference type="GO" id="GO:0004523">
    <property type="term" value="F:RNA-DNA hybrid ribonuclease activity"/>
    <property type="evidence" value="ECO:0007669"/>
    <property type="project" value="InterPro"/>
</dbReference>
<protein>
    <recommendedName>
        <fullName evidence="1">RNase H type-1 domain-containing protein</fullName>
    </recommendedName>
</protein>
<comment type="caution">
    <text evidence="2">The sequence shown here is derived from an EMBL/GenBank/DDBJ whole genome shotgun (WGS) entry which is preliminary data.</text>
</comment>
<dbReference type="InterPro" id="IPR002156">
    <property type="entry name" value="RNaseH_domain"/>
</dbReference>
<dbReference type="AlphaFoldDB" id="A0A414UW29"/>
<evidence type="ECO:0000313" key="2">
    <source>
        <dbReference type="EMBL" id="RHG84722.1"/>
    </source>
</evidence>
<dbReference type="InterPro" id="IPR036397">
    <property type="entry name" value="RNaseH_sf"/>
</dbReference>
<dbReference type="GO" id="GO:0003676">
    <property type="term" value="F:nucleic acid binding"/>
    <property type="evidence" value="ECO:0007669"/>
    <property type="project" value="InterPro"/>
</dbReference>
<name>A0A414UW29_MEDGN</name>
<dbReference type="Pfam" id="PF00075">
    <property type="entry name" value="RNase_H"/>
    <property type="match status" value="1"/>
</dbReference>
<gene>
    <name evidence="2" type="ORF">DW243_07715</name>
</gene>
<accession>A0A414UW29</accession>
<dbReference type="RefSeq" id="WP_055168784.1">
    <property type="nucleotide sequence ID" value="NZ_CYZG01000004.1"/>
</dbReference>
<organism evidence="2 3">
    <name type="scientific">Mediterraneibacter gnavus</name>
    <name type="common">Ruminococcus gnavus</name>
    <dbReference type="NCBI Taxonomy" id="33038"/>
    <lineage>
        <taxon>Bacteria</taxon>
        <taxon>Bacillati</taxon>
        <taxon>Bacillota</taxon>
        <taxon>Clostridia</taxon>
        <taxon>Lachnospirales</taxon>
        <taxon>Lachnospiraceae</taxon>
        <taxon>Mediterraneibacter</taxon>
    </lineage>
</organism>
<dbReference type="SUPFAM" id="SSF53098">
    <property type="entry name" value="Ribonuclease H-like"/>
    <property type="match status" value="1"/>
</dbReference>
<evidence type="ECO:0000259" key="1">
    <source>
        <dbReference type="PROSITE" id="PS50879"/>
    </source>
</evidence>
<sequence length="145" mass="16714">MKALNIYIRTSLTGPCIKDGCWAAAIEYQTRKGPAVKGICGAEKETTYYRLVLLGIVESLKTLNTACHVTLYTDCIFIKNMIENGKPEQWKRSEWRKPSGKGIKNPELWQQYQELAERHEIAVRFSKHHDYVENLEGLLEEKQNV</sequence>
<dbReference type="PROSITE" id="PS50879">
    <property type="entry name" value="RNASE_H_1"/>
    <property type="match status" value="1"/>
</dbReference>
<dbReference type="InterPro" id="IPR012337">
    <property type="entry name" value="RNaseH-like_sf"/>
</dbReference>
<dbReference type="Proteomes" id="UP000283981">
    <property type="component" value="Unassembled WGS sequence"/>
</dbReference>
<reference evidence="2 3" key="1">
    <citation type="submission" date="2018-08" db="EMBL/GenBank/DDBJ databases">
        <title>A genome reference for cultivated species of the human gut microbiota.</title>
        <authorList>
            <person name="Zou Y."/>
            <person name="Xue W."/>
            <person name="Luo G."/>
        </authorList>
    </citation>
    <scope>NUCLEOTIDE SEQUENCE [LARGE SCALE GENOMIC DNA]</scope>
    <source>
        <strain evidence="2 3">AM21-18</strain>
    </source>
</reference>
<evidence type="ECO:0000313" key="3">
    <source>
        <dbReference type="Proteomes" id="UP000283981"/>
    </source>
</evidence>
<proteinExistence type="predicted"/>
<feature type="domain" description="RNase H type-1" evidence="1">
    <location>
        <begin position="1"/>
        <end position="145"/>
    </location>
</feature>